<dbReference type="STRING" id="1223545.GS4_04_00120"/>
<comment type="caution">
    <text evidence="2">The sequence shown here is derived from an EMBL/GenBank/DDBJ whole genome shotgun (WGS) entry which is preliminary data.</text>
</comment>
<dbReference type="OrthoDB" id="9797653at2"/>
<evidence type="ECO:0000256" key="1">
    <source>
        <dbReference type="ARBA" id="ARBA00022679"/>
    </source>
</evidence>
<organism evidence="2 3">
    <name type="scientific">Gordonia soli NBRC 108243</name>
    <dbReference type="NCBI Taxonomy" id="1223545"/>
    <lineage>
        <taxon>Bacteria</taxon>
        <taxon>Bacillati</taxon>
        <taxon>Actinomycetota</taxon>
        <taxon>Actinomycetes</taxon>
        <taxon>Mycobacteriales</taxon>
        <taxon>Gordoniaceae</taxon>
        <taxon>Gordonia</taxon>
    </lineage>
</organism>
<dbReference type="AlphaFoldDB" id="M0QDV3"/>
<dbReference type="EMBL" id="BANX01000004">
    <property type="protein sequence ID" value="GAC66755.1"/>
    <property type="molecule type" value="Genomic_DNA"/>
</dbReference>
<dbReference type="InterPro" id="IPR050483">
    <property type="entry name" value="CoA-transferase_III_domain"/>
</dbReference>
<dbReference type="Pfam" id="PF02515">
    <property type="entry name" value="CoA_transf_3"/>
    <property type="match status" value="1"/>
</dbReference>
<evidence type="ECO:0000313" key="3">
    <source>
        <dbReference type="Proteomes" id="UP000011666"/>
    </source>
</evidence>
<proteinExistence type="predicted"/>
<dbReference type="eggNOG" id="COG1804">
    <property type="taxonomic scope" value="Bacteria"/>
</dbReference>
<dbReference type="SUPFAM" id="SSF89796">
    <property type="entry name" value="CoA-transferase family III (CaiB/BaiF)"/>
    <property type="match status" value="1"/>
</dbReference>
<accession>M0QDV3</accession>
<reference evidence="2 3" key="1">
    <citation type="submission" date="2013-01" db="EMBL/GenBank/DDBJ databases">
        <title>Whole genome shotgun sequence of Gordonia soli NBRC 108243.</title>
        <authorList>
            <person name="Isaki-Nakamura S."/>
            <person name="Hosoyama A."/>
            <person name="Tsuchikane K."/>
            <person name="Ando Y."/>
            <person name="Baba S."/>
            <person name="Ohji S."/>
            <person name="Hamada M."/>
            <person name="Tamura T."/>
            <person name="Yamazoe A."/>
            <person name="Yamazaki S."/>
            <person name="Fujita N."/>
        </authorList>
    </citation>
    <scope>NUCLEOTIDE SEQUENCE [LARGE SCALE GENOMIC DNA]</scope>
    <source>
        <strain evidence="2 3">NBRC 108243</strain>
    </source>
</reference>
<dbReference type="InterPro" id="IPR003673">
    <property type="entry name" value="CoA-Trfase_fam_III"/>
</dbReference>
<protein>
    <submittedName>
        <fullName evidence="2">CaiB/BaiF family protein</fullName>
    </submittedName>
</protein>
<dbReference type="PANTHER" id="PTHR48207:SF3">
    <property type="entry name" value="SUCCINATE--HYDROXYMETHYLGLUTARATE COA-TRANSFERASE"/>
    <property type="match status" value="1"/>
</dbReference>
<dbReference type="InterPro" id="IPR023606">
    <property type="entry name" value="CoA-Trfase_III_dom_1_sf"/>
</dbReference>
<dbReference type="Gene3D" id="3.30.1540.10">
    <property type="entry name" value="formyl-coa transferase, domain 3"/>
    <property type="match status" value="1"/>
</dbReference>
<dbReference type="PANTHER" id="PTHR48207">
    <property type="entry name" value="SUCCINATE--HYDROXYMETHYLGLUTARATE COA-TRANSFERASE"/>
    <property type="match status" value="1"/>
</dbReference>
<dbReference type="GO" id="GO:0008410">
    <property type="term" value="F:CoA-transferase activity"/>
    <property type="evidence" value="ECO:0007669"/>
    <property type="project" value="TreeGrafter"/>
</dbReference>
<sequence>MTGALDGVVVADFSRVLAGPYATMLLADMGAEVIKIERPDVGDDTRQWGPPYDSSHTATYFTSVNRNKTSVSVDLGTPEGVEVAQGIVARADVLIENFRSGTMEKFGLGYDDLREQHPGLVYCSITGFGTDAGAGLPGYDLLLQAMGGLMSITGPDSSTPTKVGVAVVDVITGLHASTGILAALRHRDRTGEGQRVHIALLTALLSALSNQAAAYLGADAQPVAMGNRHPSVVPYETFPTADRPIALAVGTNRQFASLAEVLGHPDWADDPRYVSNEARVGHRDELIASITEALASAGAAEWTGRLSAVGVPAGPVNSLAEAFQTARDLGLDPEAVIPGSSARTVRNPIDLSATPVTYRTGPPELGEHGP</sequence>
<evidence type="ECO:0000313" key="2">
    <source>
        <dbReference type="EMBL" id="GAC66755.1"/>
    </source>
</evidence>
<dbReference type="InterPro" id="IPR044855">
    <property type="entry name" value="CoA-Trfase_III_dom3_sf"/>
</dbReference>
<keyword evidence="3" id="KW-1185">Reference proteome</keyword>
<keyword evidence="1" id="KW-0808">Transferase</keyword>
<dbReference type="Gene3D" id="3.40.50.10540">
    <property type="entry name" value="Crotonobetainyl-coa:carnitine coa-transferase, domain 1"/>
    <property type="match status" value="1"/>
</dbReference>
<dbReference type="RefSeq" id="WP_007617269.1">
    <property type="nucleotide sequence ID" value="NZ_BANX01000004.1"/>
</dbReference>
<gene>
    <name evidence="2" type="ORF">GS4_04_00120</name>
</gene>
<name>M0QDV3_9ACTN</name>
<dbReference type="Proteomes" id="UP000011666">
    <property type="component" value="Unassembled WGS sequence"/>
</dbReference>